<evidence type="ECO:0000256" key="2">
    <source>
        <dbReference type="ARBA" id="ARBA00023015"/>
    </source>
</evidence>
<dbReference type="InterPro" id="IPR037404">
    <property type="entry name" value="IlvY_PBP2"/>
</dbReference>
<dbReference type="EMBL" id="QZCH01000002">
    <property type="protein sequence ID" value="RJG50620.1"/>
    <property type="molecule type" value="Genomic_DNA"/>
</dbReference>
<keyword evidence="3" id="KW-0238">DNA-binding</keyword>
<feature type="domain" description="HTH lysR-type" evidence="5">
    <location>
        <begin position="1"/>
        <end position="58"/>
    </location>
</feature>
<dbReference type="PANTHER" id="PTHR30126:SF81">
    <property type="entry name" value="HTH-TYPE TRANSCRIPTIONAL REGULATOR ILVY"/>
    <property type="match status" value="1"/>
</dbReference>
<dbReference type="CDD" id="cd08430">
    <property type="entry name" value="PBP2_IlvY"/>
    <property type="match status" value="1"/>
</dbReference>
<reference evidence="6 7" key="2">
    <citation type="submission" date="2019-01" db="EMBL/GenBank/DDBJ databases">
        <title>Motilimonas pumilus sp. nov., isolated from the gut of sea cucumber (Apostichopus japonicus).</title>
        <authorList>
            <person name="Wang F.-Q."/>
            <person name="Ren L.-H."/>
            <person name="Lin Y.-W."/>
            <person name="Sun G.-H."/>
            <person name="Du Z.-J."/>
            <person name="Zhao J.-X."/>
            <person name="Liu X.-J."/>
            <person name="Liu L.-J."/>
        </authorList>
    </citation>
    <scope>NUCLEOTIDE SEQUENCE [LARGE SCALE GENOMIC DNA]</scope>
    <source>
        <strain evidence="6 7">PLHSC7-2</strain>
    </source>
</reference>
<keyword evidence="2" id="KW-0805">Transcription regulation</keyword>
<name>A0A418YJ08_9GAMM</name>
<gene>
    <name evidence="6" type="primary">ilvY</name>
    <name evidence="6" type="ORF">D1Z90_03875</name>
</gene>
<dbReference type="RefSeq" id="WP_119909421.1">
    <property type="nucleotide sequence ID" value="NZ_QZCH01000002.1"/>
</dbReference>
<dbReference type="Pfam" id="PF03466">
    <property type="entry name" value="LysR_substrate"/>
    <property type="match status" value="1"/>
</dbReference>
<dbReference type="Gene3D" id="1.10.10.10">
    <property type="entry name" value="Winged helix-like DNA-binding domain superfamily/Winged helix DNA-binding domain"/>
    <property type="match status" value="1"/>
</dbReference>
<evidence type="ECO:0000259" key="5">
    <source>
        <dbReference type="PROSITE" id="PS50931"/>
    </source>
</evidence>
<proteinExistence type="inferred from homology"/>
<evidence type="ECO:0000256" key="4">
    <source>
        <dbReference type="ARBA" id="ARBA00023163"/>
    </source>
</evidence>
<evidence type="ECO:0000256" key="1">
    <source>
        <dbReference type="ARBA" id="ARBA00009437"/>
    </source>
</evidence>
<dbReference type="Pfam" id="PF00126">
    <property type="entry name" value="HTH_1"/>
    <property type="match status" value="1"/>
</dbReference>
<evidence type="ECO:0000256" key="3">
    <source>
        <dbReference type="ARBA" id="ARBA00023125"/>
    </source>
</evidence>
<evidence type="ECO:0000313" key="7">
    <source>
        <dbReference type="Proteomes" id="UP000283255"/>
    </source>
</evidence>
<dbReference type="AlphaFoldDB" id="A0A418YJ08"/>
<sequence>MDLKSMQAFIHLANSMHFGKSAEALHLSPSTLSRMIQRLEQDVGTKLLQRDNRSVALTAAGQKFLTFSLQQVDNWQQLKLGLTEHKTQLEGKLAIYCSVTAAYSHLPRILDTFRLAHPQIEIALITGDAAQAIEKVQEGEVDVAIAACPDNLSTRLKFYSLAEIPLTIVAPTIHCAVQQQLKGAIIPWSDLPYILPEHGPARRRINSWFRQMHIKTPNIYAKVNGHEALVSMVALGCGVGIVPDVVVENSPVRDRVQIVKSDKLLESFDLGVVCLKKRFQDPLISAFLSGLE</sequence>
<evidence type="ECO:0000313" key="6">
    <source>
        <dbReference type="EMBL" id="RJG50620.1"/>
    </source>
</evidence>
<comment type="caution">
    <text evidence="6">The sequence shown here is derived from an EMBL/GenBank/DDBJ whole genome shotgun (WGS) entry which is preliminary data.</text>
</comment>
<dbReference type="PANTHER" id="PTHR30126">
    <property type="entry name" value="HTH-TYPE TRANSCRIPTIONAL REGULATOR"/>
    <property type="match status" value="1"/>
</dbReference>
<dbReference type="Proteomes" id="UP000283255">
    <property type="component" value="Unassembled WGS sequence"/>
</dbReference>
<dbReference type="GO" id="GO:0003700">
    <property type="term" value="F:DNA-binding transcription factor activity"/>
    <property type="evidence" value="ECO:0007669"/>
    <property type="project" value="InterPro"/>
</dbReference>
<accession>A0A418YJ08</accession>
<keyword evidence="4" id="KW-0804">Transcription</keyword>
<dbReference type="InterPro" id="IPR005119">
    <property type="entry name" value="LysR_subst-bd"/>
</dbReference>
<dbReference type="InterPro" id="IPR000847">
    <property type="entry name" value="LysR_HTH_N"/>
</dbReference>
<dbReference type="SUPFAM" id="SSF53850">
    <property type="entry name" value="Periplasmic binding protein-like II"/>
    <property type="match status" value="1"/>
</dbReference>
<dbReference type="FunFam" id="1.10.10.10:FF:000001">
    <property type="entry name" value="LysR family transcriptional regulator"/>
    <property type="match status" value="1"/>
</dbReference>
<dbReference type="PROSITE" id="PS50931">
    <property type="entry name" value="HTH_LYSR"/>
    <property type="match status" value="1"/>
</dbReference>
<reference evidence="6 7" key="1">
    <citation type="submission" date="2018-09" db="EMBL/GenBank/DDBJ databases">
        <authorList>
            <person name="Wang F."/>
        </authorList>
    </citation>
    <scope>NUCLEOTIDE SEQUENCE [LARGE SCALE GENOMIC DNA]</scope>
    <source>
        <strain evidence="6 7">PLHSC7-2</strain>
    </source>
</reference>
<dbReference type="InterPro" id="IPR036388">
    <property type="entry name" value="WH-like_DNA-bd_sf"/>
</dbReference>
<keyword evidence="7" id="KW-1185">Reference proteome</keyword>
<dbReference type="OrthoDB" id="9803735at2"/>
<dbReference type="Gene3D" id="3.40.190.10">
    <property type="entry name" value="Periplasmic binding protein-like II"/>
    <property type="match status" value="2"/>
</dbReference>
<dbReference type="SUPFAM" id="SSF46785">
    <property type="entry name" value="Winged helix' DNA-binding domain"/>
    <property type="match status" value="1"/>
</dbReference>
<dbReference type="InterPro" id="IPR036390">
    <property type="entry name" value="WH_DNA-bd_sf"/>
</dbReference>
<comment type="similarity">
    <text evidence="1">Belongs to the LysR transcriptional regulatory family.</text>
</comment>
<dbReference type="GO" id="GO:0000976">
    <property type="term" value="F:transcription cis-regulatory region binding"/>
    <property type="evidence" value="ECO:0007669"/>
    <property type="project" value="TreeGrafter"/>
</dbReference>
<protein>
    <submittedName>
        <fullName evidence="6">HTH-type transcriptional activator IlvY</fullName>
    </submittedName>
</protein>
<organism evidence="6 7">
    <name type="scientific">Motilimonas pumila</name>
    <dbReference type="NCBI Taxonomy" id="2303987"/>
    <lineage>
        <taxon>Bacteria</taxon>
        <taxon>Pseudomonadati</taxon>
        <taxon>Pseudomonadota</taxon>
        <taxon>Gammaproteobacteria</taxon>
        <taxon>Alteromonadales</taxon>
        <taxon>Alteromonadales genera incertae sedis</taxon>
        <taxon>Motilimonas</taxon>
    </lineage>
</organism>
<dbReference type="NCBIfam" id="NF008722">
    <property type="entry name" value="PRK11716.1"/>
    <property type="match status" value="1"/>
</dbReference>